<gene>
    <name evidence="2" type="ORF">AXK61_00105</name>
</gene>
<dbReference type="GO" id="GO:0016787">
    <property type="term" value="F:hydrolase activity"/>
    <property type="evidence" value="ECO:0007669"/>
    <property type="project" value="UniProtKB-KW"/>
</dbReference>
<dbReference type="InterPro" id="IPR050789">
    <property type="entry name" value="Diverse_Enzym_Activities"/>
</dbReference>
<name>A0A137ZSU2_9ACTN</name>
<sequence>MSSRTVDASAKGRIRVPRDLDPITDIGPEDHGDVDPRAVERVWLAARSWYAAGMQPAIQVCVRQHGRIVLNRAIGHARGNGPDLPSNRDEATEPVPVTVDTPFCTYSTAKGVAVTVLHRLIERGDLALDAHVCDYMPEFVSDGKDRITVRHVLTHSAGIPINTGPRPDLRRSEDSAYTREMLANIKPVYSPGRLHFYHALTWGPLVRELVLAATGRTIREIAATEILDPLGFRWTNFGVAPEDVGTVGLSYATGAPAPAAIEAAFRKVVGGTMQQIVPMSNSAPFLTGIVPSSNLVSNAAELSRFAEILRRGGELDGVRVLRPETLAAATVQARRLRPDFATGGAPLRWGTGYMLGSERFGPFGRDAPRAFGHTGLTEIAMWADPERDLAAAVVSSGKPGSHPEAGRYTVLLDAIARAFARRGTDAP</sequence>
<dbReference type="InterPro" id="IPR012338">
    <property type="entry name" value="Beta-lactam/transpept-like"/>
</dbReference>
<organism evidence="2 3">
    <name type="scientific">Tsukamurella pseudospumae</name>
    <dbReference type="NCBI Taxonomy" id="239498"/>
    <lineage>
        <taxon>Bacteria</taxon>
        <taxon>Bacillati</taxon>
        <taxon>Actinomycetota</taxon>
        <taxon>Actinomycetes</taxon>
        <taxon>Mycobacteriales</taxon>
        <taxon>Tsukamurellaceae</taxon>
        <taxon>Tsukamurella</taxon>
    </lineage>
</organism>
<dbReference type="PANTHER" id="PTHR43283">
    <property type="entry name" value="BETA-LACTAMASE-RELATED"/>
    <property type="match status" value="1"/>
</dbReference>
<evidence type="ECO:0000259" key="1">
    <source>
        <dbReference type="Pfam" id="PF00144"/>
    </source>
</evidence>
<dbReference type="EMBL" id="LSRE01000001">
    <property type="protein sequence ID" value="KXP01262.1"/>
    <property type="molecule type" value="Genomic_DNA"/>
</dbReference>
<dbReference type="Proteomes" id="UP000070409">
    <property type="component" value="Unassembled WGS sequence"/>
</dbReference>
<keyword evidence="2" id="KW-0378">Hydrolase</keyword>
<dbReference type="Gene3D" id="3.40.710.10">
    <property type="entry name" value="DD-peptidase/beta-lactamase superfamily"/>
    <property type="match status" value="1"/>
</dbReference>
<proteinExistence type="predicted"/>
<dbReference type="RefSeq" id="WP_068743179.1">
    <property type="nucleotide sequence ID" value="NZ_LSRE01000001.1"/>
</dbReference>
<accession>A0A137ZSU2</accession>
<feature type="domain" description="Beta-lactamase-related" evidence="1">
    <location>
        <begin position="48"/>
        <end position="410"/>
    </location>
</feature>
<dbReference type="InterPro" id="IPR001466">
    <property type="entry name" value="Beta-lactam-related"/>
</dbReference>
<dbReference type="PANTHER" id="PTHR43283:SF3">
    <property type="entry name" value="BETA-LACTAMASE FAMILY PROTEIN (AFU_ORTHOLOGUE AFUA_5G07500)"/>
    <property type="match status" value="1"/>
</dbReference>
<evidence type="ECO:0000313" key="2">
    <source>
        <dbReference type="EMBL" id="KXP01262.1"/>
    </source>
</evidence>
<dbReference type="SUPFAM" id="SSF56601">
    <property type="entry name" value="beta-lactamase/transpeptidase-like"/>
    <property type="match status" value="1"/>
</dbReference>
<protein>
    <submittedName>
        <fullName evidence="2">Hydrolase</fullName>
    </submittedName>
</protein>
<keyword evidence="3" id="KW-1185">Reference proteome</keyword>
<comment type="caution">
    <text evidence="2">The sequence shown here is derived from an EMBL/GenBank/DDBJ whole genome shotgun (WGS) entry which is preliminary data.</text>
</comment>
<reference evidence="2 3" key="1">
    <citation type="submission" date="2016-02" db="EMBL/GenBank/DDBJ databases">
        <authorList>
            <person name="Teng J.L."/>
            <person name="Tang Y."/>
            <person name="Huang Y."/>
            <person name="Guo F."/>
            <person name="Wei W."/>
            <person name="Chen J.H."/>
            <person name="Wong S.Y."/>
            <person name="Lau S.K."/>
            <person name="Woo P.C."/>
        </authorList>
    </citation>
    <scope>NUCLEOTIDE SEQUENCE [LARGE SCALE GENOMIC DNA]</scope>
    <source>
        <strain evidence="2 3">JCM 13375</strain>
    </source>
</reference>
<evidence type="ECO:0000313" key="3">
    <source>
        <dbReference type="Proteomes" id="UP000070409"/>
    </source>
</evidence>
<dbReference type="Pfam" id="PF00144">
    <property type="entry name" value="Beta-lactamase"/>
    <property type="match status" value="1"/>
</dbReference>